<dbReference type="InterPro" id="IPR036397">
    <property type="entry name" value="RNaseH_sf"/>
</dbReference>
<name>A0A6I1GTD0_9BIFI</name>
<organism evidence="3 4">
    <name type="scientific">Bifidobacterium leontopitheci</name>
    <dbReference type="NCBI Taxonomy" id="2650774"/>
    <lineage>
        <taxon>Bacteria</taxon>
        <taxon>Bacillati</taxon>
        <taxon>Actinomycetota</taxon>
        <taxon>Actinomycetes</taxon>
        <taxon>Bifidobacteriales</taxon>
        <taxon>Bifidobacteriaceae</taxon>
        <taxon>Bifidobacterium</taxon>
    </lineage>
</organism>
<comment type="caution">
    <text evidence="3">The sequence shown here is derived from an EMBL/GenBank/DDBJ whole genome shotgun (WGS) entry which is preliminary data.</text>
</comment>
<dbReference type="AlphaFoldDB" id="A0A6I1GTD0"/>
<dbReference type="Proteomes" id="UP000441772">
    <property type="component" value="Unassembled WGS sequence"/>
</dbReference>
<feature type="region of interest" description="Disordered" evidence="2">
    <location>
        <begin position="593"/>
        <end position="615"/>
    </location>
</feature>
<feature type="coiled-coil region" evidence="1">
    <location>
        <begin position="245"/>
        <end position="282"/>
    </location>
</feature>
<keyword evidence="1" id="KW-0175">Coiled coil</keyword>
<evidence type="ECO:0000256" key="1">
    <source>
        <dbReference type="SAM" id="Coils"/>
    </source>
</evidence>
<feature type="region of interest" description="Disordered" evidence="2">
    <location>
        <begin position="67"/>
        <end position="89"/>
    </location>
</feature>
<reference evidence="3 4" key="1">
    <citation type="submission" date="2019-09" db="EMBL/GenBank/DDBJ databases">
        <title>Characterization of the phylogenetic diversity of two novel species belonging to the genus Bifidobacterium: Bifidobacterium cebidarum sp. nov. and Bifidobacterium leontopitheci sp. nov.</title>
        <authorList>
            <person name="Lugli G.A."/>
            <person name="Duranti S."/>
            <person name="Milani C."/>
            <person name="Turroni F."/>
            <person name="Ventura M."/>
        </authorList>
    </citation>
    <scope>NUCLEOTIDE SEQUENCE [LARGE SCALE GENOMIC DNA]</scope>
    <source>
        <strain evidence="3 4">LMG 31471</strain>
    </source>
</reference>
<feature type="region of interest" description="Disordered" evidence="2">
    <location>
        <begin position="282"/>
        <end position="307"/>
    </location>
</feature>
<protein>
    <submittedName>
        <fullName evidence="3">DNA polymerase III subunit epsilon</fullName>
    </submittedName>
</protein>
<dbReference type="EMBL" id="WBVT01000034">
    <property type="protein sequence ID" value="KAB7789721.1"/>
    <property type="molecule type" value="Genomic_DNA"/>
</dbReference>
<gene>
    <name evidence="3" type="ORF">F7D09_1767</name>
</gene>
<feature type="region of interest" description="Disordered" evidence="2">
    <location>
        <begin position="1"/>
        <end position="31"/>
    </location>
</feature>
<accession>A0A6I1GTD0</accession>
<proteinExistence type="predicted"/>
<feature type="compositionally biased region" description="Basic and acidic residues" evidence="2">
    <location>
        <begin position="10"/>
        <end position="19"/>
    </location>
</feature>
<dbReference type="SUPFAM" id="SSF53098">
    <property type="entry name" value="Ribonuclease H-like"/>
    <property type="match status" value="1"/>
</dbReference>
<keyword evidence="4" id="KW-1185">Reference proteome</keyword>
<dbReference type="GO" id="GO:0003676">
    <property type="term" value="F:nucleic acid binding"/>
    <property type="evidence" value="ECO:0007669"/>
    <property type="project" value="InterPro"/>
</dbReference>
<feature type="compositionally biased region" description="Low complexity" evidence="2">
    <location>
        <begin position="294"/>
        <end position="307"/>
    </location>
</feature>
<dbReference type="InterPro" id="IPR012337">
    <property type="entry name" value="RNaseH-like_sf"/>
</dbReference>
<sequence>MQWMRRRPHDKTAGTEDAARIAANDGMEMTEETTNIEYAGTVTGDNNMTDNISNDTDADVVKTDVTKTDAAPAEPAPAKSDGTAGTDSTADHVIDHTWVTRAKDSIGQWAYIMLKDADDRDIDWDWVRTLDLEHGIGVAQPADYEPGAGSDLHDLLKRDLEIRDRVEAIIAKMSMTFMRDFDRKITTYELPRALAYATRRLNDQIALLRDRGVAEGLWTITDEDRQRVTVPVLTAAKDGVVVDDIQDRTADYVNARAERRKAEREKREAERHAREHALFEADEVRYGSVESGPDESAPADSSSDAGSSDYLIEAQPVINDDNPAVPKIEEVNREETAVPEARFEKSRHAAAERTAARIAARPKEYWREDFLPGRDVDNVMGIDLETNGTEPYRAYIIDVGFESMNMRSPRPADQPNDYHYDKAYYDAGDAYDQHRFAFGVTPEAARHGNPFIIQLTGIDIKQRVGERFPMFDEDVTAQADLLRRLTAQPFVAHMATFEHSFFMLNVAGYAEAYRNGHVRIIDTLPMSRVWDEGSIPSEDHPDGDNTLDAYAKRQGALREDDAERHLGLEDTHIMLLAMKHQLHHLQQVARGPWGPNGKAGIGGKHIMQHRRRYRR</sequence>
<evidence type="ECO:0000313" key="4">
    <source>
        <dbReference type="Proteomes" id="UP000441772"/>
    </source>
</evidence>
<dbReference type="Gene3D" id="3.30.420.10">
    <property type="entry name" value="Ribonuclease H-like superfamily/Ribonuclease H"/>
    <property type="match status" value="1"/>
</dbReference>
<feature type="compositionally biased region" description="Basic residues" evidence="2">
    <location>
        <begin position="606"/>
        <end position="615"/>
    </location>
</feature>
<evidence type="ECO:0000256" key="2">
    <source>
        <dbReference type="SAM" id="MobiDB-lite"/>
    </source>
</evidence>
<evidence type="ECO:0000313" key="3">
    <source>
        <dbReference type="EMBL" id="KAB7789721.1"/>
    </source>
</evidence>